<gene>
    <name evidence="2" type="ORF">KOW79_011066</name>
</gene>
<feature type="region of interest" description="Disordered" evidence="1">
    <location>
        <begin position="1"/>
        <end position="25"/>
    </location>
</feature>
<accession>A0A9D3NPI2</accession>
<evidence type="ECO:0000256" key="1">
    <source>
        <dbReference type="SAM" id="MobiDB-lite"/>
    </source>
</evidence>
<evidence type="ECO:0000313" key="2">
    <source>
        <dbReference type="EMBL" id="KAG7324750.1"/>
    </source>
</evidence>
<sequence length="143" mass="14203">MSKGQSTSAAQGIHETTDNLDKEGTPYAVGPFAYTDKNAGAKASAGVGRAGAAWSVFSVEANGPNASAEASANETEFGAMAGAELGSVSAAAGPVEAKLGLGVDTGVKISSDKIEAKVLGTGVTFGSTIGISFLGSEFKIKLW</sequence>
<evidence type="ECO:0000313" key="3">
    <source>
        <dbReference type="Proteomes" id="UP000824219"/>
    </source>
</evidence>
<dbReference type="Proteomes" id="UP000824219">
    <property type="component" value="Linkage Group LG13"/>
</dbReference>
<proteinExistence type="predicted"/>
<feature type="compositionally biased region" description="Basic and acidic residues" evidence="1">
    <location>
        <begin position="15"/>
        <end position="24"/>
    </location>
</feature>
<keyword evidence="3" id="KW-1185">Reference proteome</keyword>
<dbReference type="EMBL" id="JAHKSW010000013">
    <property type="protein sequence ID" value="KAG7324750.1"/>
    <property type="molecule type" value="Genomic_DNA"/>
</dbReference>
<reference evidence="2 3" key="1">
    <citation type="submission" date="2021-06" db="EMBL/GenBank/DDBJ databases">
        <title>Chromosome-level genome assembly of the red-tail catfish (Hemibagrus wyckioides).</title>
        <authorList>
            <person name="Shao F."/>
        </authorList>
    </citation>
    <scope>NUCLEOTIDE SEQUENCE [LARGE SCALE GENOMIC DNA]</scope>
    <source>
        <strain evidence="2">EC202008001</strain>
        <tissue evidence="2">Blood</tissue>
    </source>
</reference>
<dbReference type="OrthoDB" id="2333662at2759"/>
<protein>
    <submittedName>
        <fullName evidence="2">Uncharacterized protein</fullName>
    </submittedName>
</protein>
<feature type="compositionally biased region" description="Polar residues" evidence="1">
    <location>
        <begin position="1"/>
        <end position="10"/>
    </location>
</feature>
<name>A0A9D3NPI2_9TELE</name>
<organism evidence="2 3">
    <name type="scientific">Hemibagrus wyckioides</name>
    <dbReference type="NCBI Taxonomy" id="337641"/>
    <lineage>
        <taxon>Eukaryota</taxon>
        <taxon>Metazoa</taxon>
        <taxon>Chordata</taxon>
        <taxon>Craniata</taxon>
        <taxon>Vertebrata</taxon>
        <taxon>Euteleostomi</taxon>
        <taxon>Actinopterygii</taxon>
        <taxon>Neopterygii</taxon>
        <taxon>Teleostei</taxon>
        <taxon>Ostariophysi</taxon>
        <taxon>Siluriformes</taxon>
        <taxon>Bagridae</taxon>
        <taxon>Hemibagrus</taxon>
    </lineage>
</organism>
<dbReference type="AlphaFoldDB" id="A0A9D3NPI2"/>
<comment type="caution">
    <text evidence="2">The sequence shown here is derived from an EMBL/GenBank/DDBJ whole genome shotgun (WGS) entry which is preliminary data.</text>
</comment>